<dbReference type="Proteomes" id="UP000075243">
    <property type="component" value="Chromosome 9"/>
</dbReference>
<keyword evidence="4" id="KW-1185">Reference proteome</keyword>
<feature type="non-terminal residue" evidence="3">
    <location>
        <position position="1"/>
    </location>
</feature>
<keyword evidence="1" id="KW-0732">Signal</keyword>
<dbReference type="EMBL" id="CM003611">
    <property type="protein sequence ID" value="KYP61250.1"/>
    <property type="molecule type" value="Genomic_DNA"/>
</dbReference>
<dbReference type="Gramene" id="C.cajan_23003.t">
    <property type="protein sequence ID" value="C.cajan_23003.t.cds1"/>
    <property type="gene ID" value="C.cajan_23003"/>
</dbReference>
<proteinExistence type="predicted"/>
<gene>
    <name evidence="3" type="ORF">KK1_023681</name>
</gene>
<evidence type="ECO:0000259" key="2">
    <source>
        <dbReference type="Pfam" id="PF13966"/>
    </source>
</evidence>
<reference evidence="3 4" key="1">
    <citation type="journal article" date="2012" name="Nat. Biotechnol.">
        <title>Draft genome sequence of pigeonpea (Cajanus cajan), an orphan legume crop of resource-poor farmers.</title>
        <authorList>
            <person name="Varshney R.K."/>
            <person name="Chen W."/>
            <person name="Li Y."/>
            <person name="Bharti A.K."/>
            <person name="Saxena R.K."/>
            <person name="Schlueter J.A."/>
            <person name="Donoghue M.T."/>
            <person name="Azam S."/>
            <person name="Fan G."/>
            <person name="Whaley A.M."/>
            <person name="Farmer A.D."/>
            <person name="Sheridan J."/>
            <person name="Iwata A."/>
            <person name="Tuteja R."/>
            <person name="Penmetsa R.V."/>
            <person name="Wu W."/>
            <person name="Upadhyaya H.D."/>
            <person name="Yang S.P."/>
            <person name="Shah T."/>
            <person name="Saxena K.B."/>
            <person name="Michael T."/>
            <person name="McCombie W.R."/>
            <person name="Yang B."/>
            <person name="Zhang G."/>
            <person name="Yang H."/>
            <person name="Wang J."/>
            <person name="Spillane C."/>
            <person name="Cook D.R."/>
            <person name="May G.D."/>
            <person name="Xu X."/>
            <person name="Jackson S.A."/>
        </authorList>
    </citation>
    <scope>NUCLEOTIDE SEQUENCE [LARGE SCALE GENOMIC DNA]</scope>
    <source>
        <strain evidence="4">cv. Asha</strain>
    </source>
</reference>
<feature type="chain" id="PRO_5007588852" description="Reverse transcriptase zinc-binding domain-containing protein" evidence="1">
    <location>
        <begin position="19"/>
        <end position="98"/>
    </location>
</feature>
<name>A0A151T2F0_CAJCA</name>
<feature type="domain" description="Reverse transcriptase zinc-binding" evidence="2">
    <location>
        <begin position="1"/>
        <end position="60"/>
    </location>
</feature>
<dbReference type="Pfam" id="PF13966">
    <property type="entry name" value="zf-RVT"/>
    <property type="match status" value="1"/>
</dbReference>
<evidence type="ECO:0000313" key="3">
    <source>
        <dbReference type="EMBL" id="KYP61250.1"/>
    </source>
</evidence>
<dbReference type="InterPro" id="IPR026960">
    <property type="entry name" value="RVT-Znf"/>
</dbReference>
<evidence type="ECO:0000256" key="1">
    <source>
        <dbReference type="SAM" id="SignalP"/>
    </source>
</evidence>
<organism evidence="3 4">
    <name type="scientific">Cajanus cajan</name>
    <name type="common">Pigeon pea</name>
    <name type="synonym">Cajanus indicus</name>
    <dbReference type="NCBI Taxonomy" id="3821"/>
    <lineage>
        <taxon>Eukaryota</taxon>
        <taxon>Viridiplantae</taxon>
        <taxon>Streptophyta</taxon>
        <taxon>Embryophyta</taxon>
        <taxon>Tracheophyta</taxon>
        <taxon>Spermatophyta</taxon>
        <taxon>Magnoliopsida</taxon>
        <taxon>eudicotyledons</taxon>
        <taxon>Gunneridae</taxon>
        <taxon>Pentapetalae</taxon>
        <taxon>rosids</taxon>
        <taxon>fabids</taxon>
        <taxon>Fabales</taxon>
        <taxon>Fabaceae</taxon>
        <taxon>Papilionoideae</taxon>
        <taxon>50 kb inversion clade</taxon>
        <taxon>NPAAA clade</taxon>
        <taxon>indigoferoid/millettioid clade</taxon>
        <taxon>Phaseoleae</taxon>
        <taxon>Cajanus</taxon>
    </lineage>
</organism>
<evidence type="ECO:0000313" key="4">
    <source>
        <dbReference type="Proteomes" id="UP000075243"/>
    </source>
</evidence>
<dbReference type="AlphaFoldDB" id="A0A151T2F0"/>
<feature type="signal peptide" evidence="1">
    <location>
        <begin position="1"/>
        <end position="18"/>
    </location>
</feature>
<accession>A0A151T2F0</accession>
<protein>
    <recommendedName>
        <fullName evidence="2">Reverse transcriptase zinc-binding domain-containing protein</fullName>
    </recommendedName>
</protein>
<sequence>PLKVLIFVWCVFLNRIQTYDLLFHCRILIDVVDLACPFCDLELETIKHLLFGYPFSYHVWKKCYRWWDLYSTPPLNSMTHFLQHLGIIRGSKLQKNHY</sequence>